<dbReference type="EMBL" id="CAUYUJ010019857">
    <property type="protein sequence ID" value="CAK0894185.1"/>
    <property type="molecule type" value="Genomic_DNA"/>
</dbReference>
<proteinExistence type="predicted"/>
<feature type="compositionally biased region" description="Low complexity" evidence="1">
    <location>
        <begin position="214"/>
        <end position="223"/>
    </location>
</feature>
<feature type="compositionally biased region" description="Basic residues" evidence="1">
    <location>
        <begin position="233"/>
        <end position="242"/>
    </location>
</feature>
<feature type="non-terminal residue" evidence="2">
    <location>
        <position position="1"/>
    </location>
</feature>
<sequence length="242" mass="26779">ALSIFDHGGNDRLGAFFAANGVPASMGYQRYSTPAAEWFREAWIKSRTLDREVPEPPPGVARGPCTEGAAKAKQPAAAPPVDLLDMDAAASPAPAPAADLLDLGGGSAAGPAEADLLGVGAGATHRTSTPRPPTSSGSATWALLPRRLPAACWASTWRPQRRRCPPARRRRAACCSTWRPRRRRRRRWLPRPLQRRSPWRQAQRWQTARRRRTTTPSRSPCRSGRCERPWASRSRHAHDHKW</sequence>
<keyword evidence="3" id="KW-1185">Reference proteome</keyword>
<gene>
    <name evidence="2" type="ORF">PCOR1329_LOCUS73284</name>
</gene>
<evidence type="ECO:0000256" key="1">
    <source>
        <dbReference type="SAM" id="MobiDB-lite"/>
    </source>
</evidence>
<name>A0ABN9X837_9DINO</name>
<accession>A0ABN9X837</accession>
<organism evidence="2 3">
    <name type="scientific">Prorocentrum cordatum</name>
    <dbReference type="NCBI Taxonomy" id="2364126"/>
    <lineage>
        <taxon>Eukaryota</taxon>
        <taxon>Sar</taxon>
        <taxon>Alveolata</taxon>
        <taxon>Dinophyceae</taxon>
        <taxon>Prorocentrales</taxon>
        <taxon>Prorocentraceae</taxon>
        <taxon>Prorocentrum</taxon>
    </lineage>
</organism>
<reference evidence="2" key="1">
    <citation type="submission" date="2023-10" db="EMBL/GenBank/DDBJ databases">
        <authorList>
            <person name="Chen Y."/>
            <person name="Shah S."/>
            <person name="Dougan E. K."/>
            <person name="Thang M."/>
            <person name="Chan C."/>
        </authorList>
    </citation>
    <scope>NUCLEOTIDE SEQUENCE [LARGE SCALE GENOMIC DNA]</scope>
</reference>
<protein>
    <submittedName>
        <fullName evidence="2">Uncharacterized protein</fullName>
    </submittedName>
</protein>
<evidence type="ECO:0000313" key="3">
    <source>
        <dbReference type="Proteomes" id="UP001189429"/>
    </source>
</evidence>
<dbReference type="Proteomes" id="UP001189429">
    <property type="component" value="Unassembled WGS sequence"/>
</dbReference>
<evidence type="ECO:0000313" key="2">
    <source>
        <dbReference type="EMBL" id="CAK0894185.1"/>
    </source>
</evidence>
<comment type="caution">
    <text evidence="2">The sequence shown here is derived from an EMBL/GenBank/DDBJ whole genome shotgun (WGS) entry which is preliminary data.</text>
</comment>
<feature type="region of interest" description="Disordered" evidence="1">
    <location>
        <begin position="192"/>
        <end position="242"/>
    </location>
</feature>